<evidence type="ECO:0000256" key="1">
    <source>
        <dbReference type="SAM" id="MobiDB-lite"/>
    </source>
</evidence>
<sequence length="211" mass="22814">MDAEYPAFEPPLCSELKHLCRRLQEAYRELKEDLTPFKDDRYYRWARRGRRAAGGVFRASVPNETPAAPRAWPGPAFGRLRPPSAEPTEGAGVGARGEEGPGRGRGAGMPAAARSFWGPGQPPDPGKEPISVPKKPEPTLPPLGKGAAGSGSSPRPASFSPPPPRTPRHPRSGLTQPRLGRRPPELRRRVEGLGCSSENPRPLGFAERLRG</sequence>
<gene>
    <name evidence="2" type="ORF">P7K49_008867</name>
</gene>
<dbReference type="Proteomes" id="UP001266305">
    <property type="component" value="Unassembled WGS sequence"/>
</dbReference>
<evidence type="ECO:0000313" key="3">
    <source>
        <dbReference type="Proteomes" id="UP001266305"/>
    </source>
</evidence>
<organism evidence="2 3">
    <name type="scientific">Saguinus oedipus</name>
    <name type="common">Cotton-top tamarin</name>
    <name type="synonym">Oedipomidas oedipus</name>
    <dbReference type="NCBI Taxonomy" id="9490"/>
    <lineage>
        <taxon>Eukaryota</taxon>
        <taxon>Metazoa</taxon>
        <taxon>Chordata</taxon>
        <taxon>Craniata</taxon>
        <taxon>Vertebrata</taxon>
        <taxon>Euteleostomi</taxon>
        <taxon>Mammalia</taxon>
        <taxon>Eutheria</taxon>
        <taxon>Euarchontoglires</taxon>
        <taxon>Primates</taxon>
        <taxon>Haplorrhini</taxon>
        <taxon>Platyrrhini</taxon>
        <taxon>Cebidae</taxon>
        <taxon>Callitrichinae</taxon>
        <taxon>Saguinus</taxon>
    </lineage>
</organism>
<reference evidence="2 3" key="1">
    <citation type="submission" date="2023-05" db="EMBL/GenBank/DDBJ databases">
        <title>B98-5 Cell Line De Novo Hybrid Assembly: An Optical Mapping Approach.</title>
        <authorList>
            <person name="Kananen K."/>
            <person name="Auerbach J.A."/>
            <person name="Kautto E."/>
            <person name="Blachly J.S."/>
        </authorList>
    </citation>
    <scope>NUCLEOTIDE SEQUENCE [LARGE SCALE GENOMIC DNA]</scope>
    <source>
        <strain evidence="2">B95-8</strain>
        <tissue evidence="2">Cell line</tissue>
    </source>
</reference>
<proteinExistence type="predicted"/>
<comment type="caution">
    <text evidence="2">The sequence shown here is derived from an EMBL/GenBank/DDBJ whole genome shotgun (WGS) entry which is preliminary data.</text>
</comment>
<protein>
    <submittedName>
        <fullName evidence="2">Uncharacterized protein</fullName>
    </submittedName>
</protein>
<keyword evidence="3" id="KW-1185">Reference proteome</keyword>
<feature type="region of interest" description="Disordered" evidence="1">
    <location>
        <begin position="60"/>
        <end position="211"/>
    </location>
</feature>
<dbReference type="EMBL" id="JASSZA010000004">
    <property type="protein sequence ID" value="KAK2114601.1"/>
    <property type="molecule type" value="Genomic_DNA"/>
</dbReference>
<feature type="compositionally biased region" description="Basic and acidic residues" evidence="1">
    <location>
        <begin position="182"/>
        <end position="191"/>
    </location>
</feature>
<accession>A0ABQ9VYZ5</accession>
<feature type="compositionally biased region" description="Low complexity" evidence="1">
    <location>
        <begin position="142"/>
        <end position="158"/>
    </location>
</feature>
<name>A0ABQ9VYZ5_SAGOE</name>
<evidence type="ECO:0000313" key="2">
    <source>
        <dbReference type="EMBL" id="KAK2114601.1"/>
    </source>
</evidence>